<reference evidence="5 6" key="1">
    <citation type="submission" date="2019-11" db="EMBL/GenBank/DDBJ databases">
        <authorList>
            <person name="Yuan L."/>
        </authorList>
    </citation>
    <scope>NUCLEOTIDE SEQUENCE [LARGE SCALE GENOMIC DNA]</scope>
    <source>
        <strain evidence="5 6">TRM43335</strain>
    </source>
</reference>
<dbReference type="InterPro" id="IPR000182">
    <property type="entry name" value="GNAT_dom"/>
</dbReference>
<evidence type="ECO:0000256" key="2">
    <source>
        <dbReference type="ARBA" id="ARBA00023315"/>
    </source>
</evidence>
<proteinExistence type="inferred from homology"/>
<dbReference type="GO" id="GO:0005737">
    <property type="term" value="C:cytoplasm"/>
    <property type="evidence" value="ECO:0007669"/>
    <property type="project" value="TreeGrafter"/>
</dbReference>
<keyword evidence="1 5" id="KW-0808">Transferase</keyword>
<dbReference type="PROSITE" id="PS51186">
    <property type="entry name" value="GNAT"/>
    <property type="match status" value="1"/>
</dbReference>
<evidence type="ECO:0000256" key="1">
    <source>
        <dbReference type="ARBA" id="ARBA00022679"/>
    </source>
</evidence>
<dbReference type="Gene3D" id="3.40.630.30">
    <property type="match status" value="1"/>
</dbReference>
<dbReference type="PANTHER" id="PTHR43792:SF8">
    <property type="entry name" value="[RIBOSOMAL PROTEIN US5]-ALANINE N-ACETYLTRANSFERASE"/>
    <property type="match status" value="1"/>
</dbReference>
<comment type="similarity">
    <text evidence="3">Belongs to the acetyltransferase family. RimJ subfamily.</text>
</comment>
<dbReference type="OrthoDB" id="5242221at2"/>
<protein>
    <submittedName>
        <fullName evidence="5">GNAT family N-acetyltransferase</fullName>
    </submittedName>
</protein>
<name>A0A6G2BCT2_9ACTN</name>
<dbReference type="GO" id="GO:0008999">
    <property type="term" value="F:protein-N-terminal-alanine acetyltransferase activity"/>
    <property type="evidence" value="ECO:0007669"/>
    <property type="project" value="TreeGrafter"/>
</dbReference>
<keyword evidence="2" id="KW-0012">Acyltransferase</keyword>
<dbReference type="InterPro" id="IPR016181">
    <property type="entry name" value="Acyl_CoA_acyltransferase"/>
</dbReference>
<evidence type="ECO:0000256" key="3">
    <source>
        <dbReference type="ARBA" id="ARBA00038502"/>
    </source>
</evidence>
<sequence length="172" mass="18946">MPVTRVVSVDDVEALTDRVRENRAFLAPWEPVRDEAYFTVEGQRAVLEAQLDAYARGSMVPLVIVDEDDRPIGRVNLNNVVRGAFQSADLGYWVSESHTGRGIASAAVAEAVEVAFGRLGLHRLQAGTLLHNTASQRVLARNGFRPFAVAPSYLRIAGQWQDHVLYHLLAPS</sequence>
<organism evidence="5 6">
    <name type="scientific">Streptomyces taklimakanensis</name>
    <dbReference type="NCBI Taxonomy" id="2569853"/>
    <lineage>
        <taxon>Bacteria</taxon>
        <taxon>Bacillati</taxon>
        <taxon>Actinomycetota</taxon>
        <taxon>Actinomycetes</taxon>
        <taxon>Kitasatosporales</taxon>
        <taxon>Streptomycetaceae</taxon>
        <taxon>Streptomyces</taxon>
    </lineage>
</organism>
<dbReference type="Pfam" id="PF13302">
    <property type="entry name" value="Acetyltransf_3"/>
    <property type="match status" value="1"/>
</dbReference>
<feature type="domain" description="N-acetyltransferase" evidence="4">
    <location>
        <begin position="2"/>
        <end position="171"/>
    </location>
</feature>
<comment type="caution">
    <text evidence="5">The sequence shown here is derived from an EMBL/GenBank/DDBJ whole genome shotgun (WGS) entry which is preliminary data.</text>
</comment>
<gene>
    <name evidence="5" type="ORF">F0L17_13215</name>
</gene>
<evidence type="ECO:0000259" key="4">
    <source>
        <dbReference type="PROSITE" id="PS51186"/>
    </source>
</evidence>
<dbReference type="PANTHER" id="PTHR43792">
    <property type="entry name" value="GNAT FAMILY, PUTATIVE (AFU_ORTHOLOGUE AFUA_3G00765)-RELATED-RELATED"/>
    <property type="match status" value="1"/>
</dbReference>
<evidence type="ECO:0000313" key="6">
    <source>
        <dbReference type="Proteomes" id="UP000473014"/>
    </source>
</evidence>
<evidence type="ECO:0000313" key="5">
    <source>
        <dbReference type="EMBL" id="MTE20060.1"/>
    </source>
</evidence>
<dbReference type="InterPro" id="IPR051531">
    <property type="entry name" value="N-acetyltransferase"/>
</dbReference>
<accession>A0A6G2BCT2</accession>
<dbReference type="AlphaFoldDB" id="A0A6G2BCT2"/>
<dbReference type="EMBL" id="WIXO01000001">
    <property type="protein sequence ID" value="MTE20060.1"/>
    <property type="molecule type" value="Genomic_DNA"/>
</dbReference>
<keyword evidence="6" id="KW-1185">Reference proteome</keyword>
<dbReference type="SUPFAM" id="SSF55729">
    <property type="entry name" value="Acyl-CoA N-acyltransferases (Nat)"/>
    <property type="match status" value="1"/>
</dbReference>
<dbReference type="Proteomes" id="UP000473014">
    <property type="component" value="Unassembled WGS sequence"/>
</dbReference>